<name>A0A1X7JYZ6_9BACT</name>
<dbReference type="OrthoDB" id="9806824at2"/>
<dbReference type="EMBL" id="FXAW01000004">
    <property type="protein sequence ID" value="SMG33752.1"/>
    <property type="molecule type" value="Genomic_DNA"/>
</dbReference>
<evidence type="ECO:0000256" key="7">
    <source>
        <dbReference type="ARBA" id="ARBA00023136"/>
    </source>
</evidence>
<dbReference type="SUPFAM" id="SSF53448">
    <property type="entry name" value="Nucleotide-diphospho-sugar transferases"/>
    <property type="match status" value="1"/>
</dbReference>
<feature type="transmembrane region" description="Helical" evidence="9">
    <location>
        <begin position="346"/>
        <end position="366"/>
    </location>
</feature>
<sequence length="491" mass="56172">MIWEWIIIGLYGLSLLFIFFFSLGQLHLTYHYLKAKRLQKNQSIQTPEMKGDFPKVCVQLPVFNEKYVVNRLVDSVCNLDYPSDKLEIQLLDDSNDETTELLEAKVQSWKSQGINIALIRRPERVDFKAGALKYGMGITDAEFIAIFDADFLPQPHFLKATIPHFQNEKIGVVQTRWGHVNKDYSLLTRLQAFGLDAHFTVEQVGRNTAGSYINFNGTGGVWRKKTIEDAGGWSADTLTEDLDLSYRSQLKGWEFLYREDVESPAELPIIMPAIKSQQFRWNKGGAETARKNFLKVLRAPIGLANKLHAFFHLFNSSIFIAILITAVLSVPMLWIKSIHPELKLLFQVGSVFLLGFFSIAIFYWVANKHLMKGRAHGRYFFKTFPLFITVSMGLSLHNALAVAEGLLGFKSAFIRTPKFNISESNKSWKDNKYIKLQFSWLSVIEMLLALYFAFAIFLGVSLGDYGLIIFHLMLMLGFLMVFYHSVKPQLK</sequence>
<dbReference type="PANTHER" id="PTHR32044">
    <property type="entry name" value="GLUCOMANNAN 4-BETA-MANNOSYLTRANSFERASE 9"/>
    <property type="match status" value="1"/>
</dbReference>
<evidence type="ECO:0000256" key="9">
    <source>
        <dbReference type="SAM" id="Phobius"/>
    </source>
</evidence>
<dbReference type="Pfam" id="PF13641">
    <property type="entry name" value="Glyco_tranf_2_3"/>
    <property type="match status" value="1"/>
</dbReference>
<evidence type="ECO:0000256" key="1">
    <source>
        <dbReference type="ARBA" id="ARBA00004653"/>
    </source>
</evidence>
<evidence type="ECO:0000313" key="11">
    <source>
        <dbReference type="Proteomes" id="UP000193804"/>
    </source>
</evidence>
<dbReference type="PANTHER" id="PTHR32044:SF80">
    <property type="entry name" value="XYLOGLUCAN GLYCOSYLTRANSFERASE 2-RELATED"/>
    <property type="match status" value="1"/>
</dbReference>
<dbReference type="FunFam" id="3.90.550.10:FF:000057">
    <property type="entry name" value="Glycosyltransferase-like protein, family 2"/>
    <property type="match status" value="1"/>
</dbReference>
<reference evidence="11" key="1">
    <citation type="submission" date="2017-04" db="EMBL/GenBank/DDBJ databases">
        <authorList>
            <person name="Varghese N."/>
            <person name="Submissions S."/>
        </authorList>
    </citation>
    <scope>NUCLEOTIDE SEQUENCE [LARGE SCALE GENOMIC DNA]</scope>
    <source>
        <strain evidence="11">DSM 4125</strain>
    </source>
</reference>
<feature type="transmembrane region" description="Helical" evidence="9">
    <location>
        <begin position="438"/>
        <end position="459"/>
    </location>
</feature>
<organism evidence="10 11">
    <name type="scientific">Marivirga sericea</name>
    <dbReference type="NCBI Taxonomy" id="1028"/>
    <lineage>
        <taxon>Bacteria</taxon>
        <taxon>Pseudomonadati</taxon>
        <taxon>Bacteroidota</taxon>
        <taxon>Cytophagia</taxon>
        <taxon>Cytophagales</taxon>
        <taxon>Marivirgaceae</taxon>
        <taxon>Marivirga</taxon>
    </lineage>
</organism>
<evidence type="ECO:0000256" key="8">
    <source>
        <dbReference type="ARBA" id="ARBA00023316"/>
    </source>
</evidence>
<dbReference type="Proteomes" id="UP000193804">
    <property type="component" value="Unassembled WGS sequence"/>
</dbReference>
<keyword evidence="6" id="KW-0333">Golgi apparatus</keyword>
<evidence type="ECO:0000256" key="5">
    <source>
        <dbReference type="ARBA" id="ARBA00022989"/>
    </source>
</evidence>
<keyword evidence="8" id="KW-0961">Cell wall biogenesis/degradation</keyword>
<feature type="transmembrane region" description="Helical" evidence="9">
    <location>
        <begin position="465"/>
        <end position="486"/>
    </location>
</feature>
<keyword evidence="4 9" id="KW-0812">Transmembrane</keyword>
<dbReference type="GO" id="GO:0071555">
    <property type="term" value="P:cell wall organization"/>
    <property type="evidence" value="ECO:0007669"/>
    <property type="project" value="UniProtKB-KW"/>
</dbReference>
<evidence type="ECO:0000313" key="10">
    <source>
        <dbReference type="EMBL" id="SMG33752.1"/>
    </source>
</evidence>
<dbReference type="Gene3D" id="3.90.550.10">
    <property type="entry name" value="Spore Coat Polysaccharide Biosynthesis Protein SpsA, Chain A"/>
    <property type="match status" value="1"/>
</dbReference>
<feature type="transmembrane region" description="Helical" evidence="9">
    <location>
        <begin position="313"/>
        <end position="334"/>
    </location>
</feature>
<keyword evidence="2" id="KW-0328">Glycosyltransferase</keyword>
<protein>
    <submittedName>
        <fullName evidence="10">Glycosyltransferase, catalytic subunit of cellulose synthase and poly-beta-1,6-N-acetylglucosamine synthase</fullName>
    </submittedName>
</protein>
<keyword evidence="11" id="KW-1185">Reference proteome</keyword>
<dbReference type="AlphaFoldDB" id="A0A1X7JYZ6"/>
<gene>
    <name evidence="10" type="ORF">SAMN05661096_02159</name>
</gene>
<evidence type="ECO:0000256" key="3">
    <source>
        <dbReference type="ARBA" id="ARBA00022679"/>
    </source>
</evidence>
<keyword evidence="7 9" id="KW-0472">Membrane</keyword>
<keyword evidence="5 9" id="KW-1133">Transmembrane helix</keyword>
<evidence type="ECO:0000256" key="2">
    <source>
        <dbReference type="ARBA" id="ARBA00022676"/>
    </source>
</evidence>
<keyword evidence="3 10" id="KW-0808">Transferase</keyword>
<comment type="subcellular location">
    <subcellularLocation>
        <location evidence="1">Golgi apparatus membrane</location>
        <topology evidence="1">Multi-pass membrane protein</topology>
    </subcellularLocation>
</comment>
<dbReference type="InterPro" id="IPR029044">
    <property type="entry name" value="Nucleotide-diphossugar_trans"/>
</dbReference>
<accession>A0A1X7JYZ6</accession>
<evidence type="ECO:0000256" key="4">
    <source>
        <dbReference type="ARBA" id="ARBA00022692"/>
    </source>
</evidence>
<dbReference type="GO" id="GO:0016757">
    <property type="term" value="F:glycosyltransferase activity"/>
    <property type="evidence" value="ECO:0007669"/>
    <property type="project" value="UniProtKB-KW"/>
</dbReference>
<proteinExistence type="predicted"/>
<feature type="transmembrane region" description="Helical" evidence="9">
    <location>
        <begin position="6"/>
        <end position="30"/>
    </location>
</feature>
<dbReference type="STRING" id="1028.SAMN05661096_02159"/>
<dbReference type="CDD" id="cd06437">
    <property type="entry name" value="CESA_CaSu_A2"/>
    <property type="match status" value="1"/>
</dbReference>
<dbReference type="RefSeq" id="WP_085517074.1">
    <property type="nucleotide sequence ID" value="NZ_FXAW01000004.1"/>
</dbReference>
<evidence type="ECO:0000256" key="6">
    <source>
        <dbReference type="ARBA" id="ARBA00023034"/>
    </source>
</evidence>